<protein>
    <recommendedName>
        <fullName evidence="3">AF4/FMR2 family member lilli</fullName>
    </recommendedName>
    <alternativeName>
        <fullName evidence="12">Protein lilliputian</fullName>
    </alternativeName>
</protein>
<dbReference type="InterPro" id="IPR007797">
    <property type="entry name" value="AF4/FMR2"/>
</dbReference>
<feature type="compositionally biased region" description="Polar residues" evidence="13">
    <location>
        <begin position="700"/>
        <end position="718"/>
    </location>
</feature>
<evidence type="ECO:0000256" key="11">
    <source>
        <dbReference type="ARBA" id="ARBA00024653"/>
    </source>
</evidence>
<feature type="compositionally biased region" description="Basic and acidic residues" evidence="13">
    <location>
        <begin position="719"/>
        <end position="765"/>
    </location>
</feature>
<comment type="subcellular location">
    <subcellularLocation>
        <location evidence="1">Nucleus</location>
    </subcellularLocation>
</comment>
<keyword evidence="15" id="KW-0808">Transferase</keyword>
<feature type="compositionally biased region" description="Low complexity" evidence="13">
    <location>
        <begin position="1268"/>
        <end position="1285"/>
    </location>
</feature>
<accession>A0A023EX25</accession>
<evidence type="ECO:0000256" key="10">
    <source>
        <dbReference type="ARBA" id="ARBA00023242"/>
    </source>
</evidence>
<organism evidence="15">
    <name type="scientific">Triatoma infestans</name>
    <name type="common">Assassin bug</name>
    <dbReference type="NCBI Taxonomy" id="30076"/>
    <lineage>
        <taxon>Eukaryota</taxon>
        <taxon>Metazoa</taxon>
        <taxon>Ecdysozoa</taxon>
        <taxon>Arthropoda</taxon>
        <taxon>Hexapoda</taxon>
        <taxon>Insecta</taxon>
        <taxon>Pterygota</taxon>
        <taxon>Neoptera</taxon>
        <taxon>Paraneoptera</taxon>
        <taxon>Hemiptera</taxon>
        <taxon>Heteroptera</taxon>
        <taxon>Panheteroptera</taxon>
        <taxon>Cimicomorpha</taxon>
        <taxon>Reduviidae</taxon>
        <taxon>Triatominae</taxon>
        <taxon>Triatoma</taxon>
    </lineage>
</organism>
<dbReference type="GO" id="GO:0010468">
    <property type="term" value="P:regulation of gene expression"/>
    <property type="evidence" value="ECO:0007669"/>
    <property type="project" value="InterPro"/>
</dbReference>
<feature type="region of interest" description="Disordered" evidence="13">
    <location>
        <begin position="1252"/>
        <end position="1286"/>
    </location>
</feature>
<evidence type="ECO:0000256" key="2">
    <source>
        <dbReference type="ARBA" id="ARBA00007354"/>
    </source>
</evidence>
<feature type="region of interest" description="Disordered" evidence="13">
    <location>
        <begin position="118"/>
        <end position="201"/>
    </location>
</feature>
<feature type="domain" description="AF4/FMR2 C-terminal homology" evidence="14">
    <location>
        <begin position="1118"/>
        <end position="1281"/>
    </location>
</feature>
<reference evidence="15" key="1">
    <citation type="journal article" date="2014" name="PLoS Negl. Trop. Dis.">
        <title>An updated insight into the Sialotranscriptome of Triatoma infestans: developmental stage and geographic variations.</title>
        <authorList>
            <person name="Schwarz A."/>
            <person name="Medrano-Mercado N."/>
            <person name="Schaub G.A."/>
            <person name="Struchiner C.J."/>
            <person name="Bargues M.D."/>
            <person name="Levy M.Z."/>
            <person name="Ribeiro J.M."/>
        </authorList>
    </citation>
    <scope>NUCLEOTIDE SEQUENCE</scope>
    <source>
        <strain evidence="15">Chile</strain>
        <tissue evidence="15">Salivary glands</tissue>
    </source>
</reference>
<name>A0A023EX25_TRIIF</name>
<feature type="compositionally biased region" description="Basic and acidic residues" evidence="13">
    <location>
        <begin position="1"/>
        <end position="16"/>
    </location>
</feature>
<feature type="compositionally biased region" description="Polar residues" evidence="13">
    <location>
        <begin position="786"/>
        <end position="795"/>
    </location>
</feature>
<keyword evidence="9" id="KW-0804">Transcription</keyword>
<comment type="function">
    <text evidence="11">Has a role in transcriptional regulation. Acts in parallel with the Ras/MAPK and the PI3K/PKB pathways in the control of cell identity and cellular growth. Essential for regulation of the cytoskeleton and cell growth but not for cell proliferation or growth rate. Required specifically for the microtubule-based basal transport of lipid droplets. Plays a partially redundant function downstream of Raf in cell fate specification in the developing eye. Pair-rule protein that regulates embryonic cellularization, gastrulation and segmentation.</text>
</comment>
<keyword evidence="7" id="KW-0805">Transcription regulation</keyword>
<feature type="compositionally biased region" description="Low complexity" evidence="13">
    <location>
        <begin position="490"/>
        <end position="504"/>
    </location>
</feature>
<keyword evidence="5" id="KW-0597">Phosphoprotein</keyword>
<feature type="compositionally biased region" description="Gly residues" evidence="13">
    <location>
        <begin position="768"/>
        <end position="780"/>
    </location>
</feature>
<evidence type="ECO:0000256" key="8">
    <source>
        <dbReference type="ARBA" id="ARBA00023125"/>
    </source>
</evidence>
<feature type="compositionally biased region" description="Low complexity" evidence="13">
    <location>
        <begin position="592"/>
        <end position="614"/>
    </location>
</feature>
<keyword evidence="4" id="KW-0217">Developmental protein</keyword>
<evidence type="ECO:0000256" key="9">
    <source>
        <dbReference type="ARBA" id="ARBA00023163"/>
    </source>
</evidence>
<feature type="compositionally biased region" description="Basic and acidic residues" evidence="13">
    <location>
        <begin position="461"/>
        <end position="473"/>
    </location>
</feature>
<feature type="region of interest" description="Disordered" evidence="13">
    <location>
        <begin position="288"/>
        <end position="798"/>
    </location>
</feature>
<feature type="compositionally biased region" description="Low complexity" evidence="13">
    <location>
        <begin position="1021"/>
        <end position="1040"/>
    </location>
</feature>
<feature type="region of interest" description="Disordered" evidence="13">
    <location>
        <begin position="76"/>
        <end position="99"/>
    </location>
</feature>
<evidence type="ECO:0000256" key="7">
    <source>
        <dbReference type="ARBA" id="ARBA00023015"/>
    </source>
</evidence>
<dbReference type="Pfam" id="PF18876">
    <property type="entry name" value="AFF4_CHD"/>
    <property type="match status" value="2"/>
</dbReference>
<dbReference type="InterPro" id="IPR043640">
    <property type="entry name" value="AF4/FMR2_CHD"/>
</dbReference>
<feature type="region of interest" description="Disordered" evidence="13">
    <location>
        <begin position="1"/>
        <end position="49"/>
    </location>
</feature>
<feature type="compositionally biased region" description="Polar residues" evidence="13">
    <location>
        <begin position="582"/>
        <end position="591"/>
    </location>
</feature>
<feature type="compositionally biased region" description="Basic residues" evidence="13">
    <location>
        <begin position="925"/>
        <end position="942"/>
    </location>
</feature>
<keyword evidence="15" id="KW-0418">Kinase</keyword>
<feature type="compositionally biased region" description="Low complexity" evidence="13">
    <location>
        <begin position="406"/>
        <end position="425"/>
    </location>
</feature>
<feature type="non-terminal residue" evidence="15">
    <location>
        <position position="1"/>
    </location>
</feature>
<feature type="compositionally biased region" description="Polar residues" evidence="13">
    <location>
        <begin position="546"/>
        <end position="561"/>
    </location>
</feature>
<feature type="compositionally biased region" description="Polar residues" evidence="13">
    <location>
        <begin position="672"/>
        <end position="693"/>
    </location>
</feature>
<proteinExistence type="evidence at transcript level"/>
<evidence type="ECO:0000256" key="3">
    <source>
        <dbReference type="ARBA" id="ARBA00021888"/>
    </source>
</evidence>
<comment type="similarity">
    <text evidence="2">Belongs to the AF4 family.</text>
</comment>
<dbReference type="Pfam" id="PF05110">
    <property type="entry name" value="AF-4"/>
    <property type="match status" value="1"/>
</dbReference>
<dbReference type="PANTHER" id="PTHR10528:SF17">
    <property type="entry name" value="AF4_FMR2 FAMILY MEMBER LILLI"/>
    <property type="match status" value="1"/>
</dbReference>
<feature type="compositionally biased region" description="Basic and acidic residues" evidence="13">
    <location>
        <begin position="859"/>
        <end position="891"/>
    </location>
</feature>
<evidence type="ECO:0000256" key="12">
    <source>
        <dbReference type="ARBA" id="ARBA00032149"/>
    </source>
</evidence>
<feature type="compositionally biased region" description="Polar residues" evidence="13">
    <location>
        <begin position="321"/>
        <end position="349"/>
    </location>
</feature>
<evidence type="ECO:0000256" key="1">
    <source>
        <dbReference type="ARBA" id="ARBA00004123"/>
    </source>
</evidence>
<dbReference type="PANTHER" id="PTHR10528">
    <property type="entry name" value="AF4/FMR2 FAMILY MEMBER"/>
    <property type="match status" value="1"/>
</dbReference>
<dbReference type="Gene3D" id="6.10.250.2670">
    <property type="match status" value="1"/>
</dbReference>
<feature type="compositionally biased region" description="Basic and acidic residues" evidence="13">
    <location>
        <begin position="1066"/>
        <end position="1095"/>
    </location>
</feature>
<evidence type="ECO:0000256" key="5">
    <source>
        <dbReference type="ARBA" id="ARBA00022553"/>
    </source>
</evidence>
<evidence type="ECO:0000256" key="4">
    <source>
        <dbReference type="ARBA" id="ARBA00022473"/>
    </source>
</evidence>
<evidence type="ECO:0000256" key="6">
    <source>
        <dbReference type="ARBA" id="ARBA00022788"/>
    </source>
</evidence>
<feature type="compositionally biased region" description="Pro residues" evidence="13">
    <location>
        <begin position="295"/>
        <end position="316"/>
    </location>
</feature>
<keyword evidence="6" id="KW-0562">Pair-rule protein</keyword>
<dbReference type="GO" id="GO:0007366">
    <property type="term" value="P:periodic partitioning by pair rule gene"/>
    <property type="evidence" value="ECO:0007669"/>
    <property type="project" value="UniProtKB-KW"/>
</dbReference>
<keyword evidence="8" id="KW-0238">DNA-binding</keyword>
<sequence>VDRDRQRDQRERERQARQAHVTSDCDGSPPTGPPLFGAPVRVSPSPGDRVKQNIQSKLGEYDKVKHLLEEEPKQLLGFDGLPPASPAPPPAQQIVCPASAGGANSGVSVKGATTNLRQDEFKKPGGGQCFSGSSTSQRPARHHHHQHHSTRGFVKPADGKPAYGGRGFYPGQPVKHGGAGNTSDHRGNGVITSKGPPSIQQNLQYKGQGLQRNRPHLDLPGMKDRNPGVTNDVENILKEMTQMRVKPLTAIASTPRKENETKFSLNPESFQMAESLIDARPLVTVTSPSLLLSSPPKPESPPPLPLSPPPATPCPSKPYKSVNNQRNGVIPRSSKSSGNPLHLNPSTAPLSDELVHDLSLSEDSDDDHKSICSPKVALQSALSPVASPPVDKAVISPTKEPVTRMSSSSSDTDSCSGSSSESDSSVSEERRPCWALKSFLPPPQISHESHHLSINFGPSKNQHETVESKHQTDIDSEMEVPADVAKTAQSMSLSESSDDSSGGLRTHSKSKGHDSAGKGVSNNINETASSIIISSDSEDECDKDTISQLLLPSTGSVNFTPRTPLGRASESEPPVLAPVVHQQGQGQHSNVTSISDTSLSVSTSKPPSSKASSPDNKRKSALEVEEDMKRKRLILSDSDDEVRTRTVGRRMTKGQRREWDSSDEEEREKSSAPHQLSSEQPSSLGLSPPSFTSPHYKMQRPSSGLQNLGTSLSNSSKRPSLEPTDRPGSGEKEESPPKLDPDGQSIQDKKKSDTLRKLFSKRESEAGLGKGKGGKGGGKGAPASCGDSTNTTTTPPLDINAHETTIRYPSISLICSIELSRLDPIITQQIRMRSEHSSMRYSDTALSLPVEIKVPDKKQLEKKGVDKKHSEKKDMDKKQSERKISDKKFTGESKQLALPPPTASLPPDRPKALEKKPLRKAKIENRHHHHHRLTRDEKKRKKEGGETSAPPTPSTPTVLNHCTVDTELSQNVSTTCQPDLATAATQSRAISQDLLSRLTPDVKHESQTTVPLVGSRKERVNSSTSSSSSHASNIRQSSRSTSKRKNHGERPSAKSECSLTDAPPTNHEREKERDRARNKGRASDRISDGEPTKETQLRLQYVSYFERADDPDLSDGDDKDHYLNEAKRLKHEADKERDDTAQGMQYLEAVMYFLLTGNTMEHEPVTEKAAQTMFKDTLKLIMYISSKFRSQSSSPQSSIHNKLAILSLRCQSLLYLKLFKMRKCEVKECLKIIGDHMQKTATSTPVDVCGAGVQGQGTPSPLSPTPSPAGSVGSVGSQSSGYSSGELRGGGATSCVITMSSGGPVVGQSSLVAMPAGSHTCTIPITIYNAFTKQSVHFNSLLTSHELWDQADALVLNAGGKEFFIELDRVCGPLTLHSSLKDLVRYVRVGINRLKELRAAHPS</sequence>
<feature type="domain" description="AF4/FMR2 C-terminal homology" evidence="14">
    <location>
        <begin position="1291"/>
        <end position="1396"/>
    </location>
</feature>
<evidence type="ECO:0000259" key="14">
    <source>
        <dbReference type="Pfam" id="PF18876"/>
    </source>
</evidence>
<feature type="compositionally biased region" description="Basic residues" evidence="13">
    <location>
        <begin position="139"/>
        <end position="150"/>
    </location>
</feature>
<dbReference type="EMBL" id="GBBI01004995">
    <property type="protein sequence ID" value="JAC13717.1"/>
    <property type="molecule type" value="mRNA"/>
</dbReference>
<feature type="region of interest" description="Disordered" evidence="13">
    <location>
        <begin position="998"/>
        <end position="1095"/>
    </location>
</feature>
<feature type="compositionally biased region" description="Basic and acidic residues" evidence="13">
    <location>
        <begin position="908"/>
        <end position="924"/>
    </location>
</feature>
<dbReference type="GO" id="GO:0016301">
    <property type="term" value="F:kinase activity"/>
    <property type="evidence" value="ECO:0007669"/>
    <property type="project" value="UniProtKB-KW"/>
</dbReference>
<evidence type="ECO:0000256" key="13">
    <source>
        <dbReference type="SAM" id="MobiDB-lite"/>
    </source>
</evidence>
<evidence type="ECO:0000313" key="15">
    <source>
        <dbReference type="EMBL" id="JAC13717.1"/>
    </source>
</evidence>
<dbReference type="GO" id="GO:0032783">
    <property type="term" value="C:super elongation complex"/>
    <property type="evidence" value="ECO:0007669"/>
    <property type="project" value="TreeGrafter"/>
</dbReference>
<feature type="region of interest" description="Disordered" evidence="13">
    <location>
        <begin position="859"/>
        <end position="964"/>
    </location>
</feature>
<keyword evidence="10" id="KW-0539">Nucleus</keyword>
<dbReference type="GO" id="GO:0003677">
    <property type="term" value="F:DNA binding"/>
    <property type="evidence" value="ECO:0007669"/>
    <property type="project" value="UniProtKB-KW"/>
</dbReference>